<evidence type="ECO:0000256" key="1">
    <source>
        <dbReference type="SAM" id="Phobius"/>
    </source>
</evidence>
<reference evidence="2" key="2">
    <citation type="submission" date="2021-04" db="EMBL/GenBank/DDBJ databases">
        <authorList>
            <person name="Gilroy R."/>
        </authorList>
    </citation>
    <scope>NUCLEOTIDE SEQUENCE</scope>
    <source>
        <strain evidence="2">ChiHjej13B12-4958</strain>
    </source>
</reference>
<name>A0A9D2QD01_9CORY</name>
<sequence length="438" mass="46867">MNEERTPERTWLIIMGWTAAIIVLLMASPMLPDGPVRIAGYSLAGLGAAGAVWMFPSLVRRHPELGSAHRRAVATGAVIGVAVGGLSAGVPGIVSMASEANNSTYSADGDDDDLGERLSLIEYWETAVAFADRTTEDGASRILHFSVSDFVYRKASIRFIGEDGTIYQSSTGHSDWGEANTVDTSQSTREAFDAADVSANLTTVAEKALAQGRAIDERLTLLGVEIRKADEGVVFDGAGEKRIVGARERLPEITVELRADPDSNMSDMDVATDGAGVFPAGIHGVADIEANFRRALPALEAAGIDPATLYLERYDSAVDSRGGTTTMVVEGDGRHHSMAWHPGGFVKISSRDVTWQPDGPRLLDFDPGVLARVVEDARNRGSLDPHERDMVDIDMQFHRASQEFGDRMTAQVSISSDPDAAGYYGVLGAEAGRYLGPL</sequence>
<evidence type="ECO:0000313" key="3">
    <source>
        <dbReference type="Proteomes" id="UP000823858"/>
    </source>
</evidence>
<gene>
    <name evidence="2" type="ORF">H9751_05300</name>
</gene>
<feature type="transmembrane region" description="Helical" evidence="1">
    <location>
        <begin position="38"/>
        <end position="59"/>
    </location>
</feature>
<protein>
    <submittedName>
        <fullName evidence="2">Uncharacterized protein</fullName>
    </submittedName>
</protein>
<feature type="transmembrane region" description="Helical" evidence="1">
    <location>
        <begin position="12"/>
        <end position="32"/>
    </location>
</feature>
<feature type="transmembrane region" description="Helical" evidence="1">
    <location>
        <begin position="71"/>
        <end position="94"/>
    </location>
</feature>
<comment type="caution">
    <text evidence="2">The sequence shown here is derived from an EMBL/GenBank/DDBJ whole genome shotgun (WGS) entry which is preliminary data.</text>
</comment>
<dbReference type="AlphaFoldDB" id="A0A9D2QD01"/>
<proteinExistence type="predicted"/>
<evidence type="ECO:0000313" key="2">
    <source>
        <dbReference type="EMBL" id="HJC84948.1"/>
    </source>
</evidence>
<accession>A0A9D2QD01</accession>
<reference evidence="2" key="1">
    <citation type="journal article" date="2021" name="PeerJ">
        <title>Extensive microbial diversity within the chicken gut microbiome revealed by metagenomics and culture.</title>
        <authorList>
            <person name="Gilroy R."/>
            <person name="Ravi A."/>
            <person name="Getino M."/>
            <person name="Pursley I."/>
            <person name="Horton D.L."/>
            <person name="Alikhan N.F."/>
            <person name="Baker D."/>
            <person name="Gharbi K."/>
            <person name="Hall N."/>
            <person name="Watson M."/>
            <person name="Adriaenssens E.M."/>
            <person name="Foster-Nyarko E."/>
            <person name="Jarju S."/>
            <person name="Secka A."/>
            <person name="Antonio M."/>
            <person name="Oren A."/>
            <person name="Chaudhuri R.R."/>
            <person name="La Ragione R."/>
            <person name="Hildebrand F."/>
            <person name="Pallen M.J."/>
        </authorList>
    </citation>
    <scope>NUCLEOTIDE SEQUENCE</scope>
    <source>
        <strain evidence="2">ChiHjej13B12-4958</strain>
    </source>
</reference>
<keyword evidence="1" id="KW-1133">Transmembrane helix</keyword>
<organism evidence="2 3">
    <name type="scientific">Candidatus Corynebacterium faecigallinarum</name>
    <dbReference type="NCBI Taxonomy" id="2838528"/>
    <lineage>
        <taxon>Bacteria</taxon>
        <taxon>Bacillati</taxon>
        <taxon>Actinomycetota</taxon>
        <taxon>Actinomycetes</taxon>
        <taxon>Mycobacteriales</taxon>
        <taxon>Corynebacteriaceae</taxon>
        <taxon>Corynebacterium</taxon>
    </lineage>
</organism>
<keyword evidence="1" id="KW-0472">Membrane</keyword>
<keyword evidence="1" id="KW-0812">Transmembrane</keyword>
<dbReference type="Proteomes" id="UP000823858">
    <property type="component" value="Unassembled WGS sequence"/>
</dbReference>
<dbReference type="EMBL" id="DWVP01000013">
    <property type="protein sequence ID" value="HJC84948.1"/>
    <property type="molecule type" value="Genomic_DNA"/>
</dbReference>